<dbReference type="AlphaFoldDB" id="K1R6E7"/>
<evidence type="ECO:0000313" key="1">
    <source>
        <dbReference type="EMBL" id="EKC39074.1"/>
    </source>
</evidence>
<protein>
    <submittedName>
        <fullName evidence="1">Uncharacterized protein</fullName>
    </submittedName>
</protein>
<dbReference type="InParanoid" id="K1R6E7"/>
<reference evidence="1" key="1">
    <citation type="journal article" date="2012" name="Nature">
        <title>The oyster genome reveals stress adaptation and complexity of shell formation.</title>
        <authorList>
            <person name="Zhang G."/>
            <person name="Fang X."/>
            <person name="Guo X."/>
            <person name="Li L."/>
            <person name="Luo R."/>
            <person name="Xu F."/>
            <person name="Yang P."/>
            <person name="Zhang L."/>
            <person name="Wang X."/>
            <person name="Qi H."/>
            <person name="Xiong Z."/>
            <person name="Que H."/>
            <person name="Xie Y."/>
            <person name="Holland P.W."/>
            <person name="Paps J."/>
            <person name="Zhu Y."/>
            <person name="Wu F."/>
            <person name="Chen Y."/>
            <person name="Wang J."/>
            <person name="Peng C."/>
            <person name="Meng J."/>
            <person name="Yang L."/>
            <person name="Liu J."/>
            <person name="Wen B."/>
            <person name="Zhang N."/>
            <person name="Huang Z."/>
            <person name="Zhu Q."/>
            <person name="Feng Y."/>
            <person name="Mount A."/>
            <person name="Hedgecock D."/>
            <person name="Xu Z."/>
            <person name="Liu Y."/>
            <person name="Domazet-Loso T."/>
            <person name="Du Y."/>
            <person name="Sun X."/>
            <person name="Zhang S."/>
            <person name="Liu B."/>
            <person name="Cheng P."/>
            <person name="Jiang X."/>
            <person name="Li J."/>
            <person name="Fan D."/>
            <person name="Wang W."/>
            <person name="Fu W."/>
            <person name="Wang T."/>
            <person name="Wang B."/>
            <person name="Zhang J."/>
            <person name="Peng Z."/>
            <person name="Li Y."/>
            <person name="Li N."/>
            <person name="Wang J."/>
            <person name="Chen M."/>
            <person name="He Y."/>
            <person name="Tan F."/>
            <person name="Song X."/>
            <person name="Zheng Q."/>
            <person name="Huang R."/>
            <person name="Yang H."/>
            <person name="Du X."/>
            <person name="Chen L."/>
            <person name="Yang M."/>
            <person name="Gaffney P.M."/>
            <person name="Wang S."/>
            <person name="Luo L."/>
            <person name="She Z."/>
            <person name="Ming Y."/>
            <person name="Huang W."/>
            <person name="Zhang S."/>
            <person name="Huang B."/>
            <person name="Zhang Y."/>
            <person name="Qu T."/>
            <person name="Ni P."/>
            <person name="Miao G."/>
            <person name="Wang J."/>
            <person name="Wang Q."/>
            <person name="Steinberg C.E."/>
            <person name="Wang H."/>
            <person name="Li N."/>
            <person name="Qian L."/>
            <person name="Zhang G."/>
            <person name="Li Y."/>
            <person name="Yang H."/>
            <person name="Liu X."/>
            <person name="Wang J."/>
            <person name="Yin Y."/>
            <person name="Wang J."/>
        </authorList>
    </citation>
    <scope>NUCLEOTIDE SEQUENCE [LARGE SCALE GENOMIC DNA]</scope>
    <source>
        <strain evidence="1">05x7-T-G4-1.051#20</strain>
    </source>
</reference>
<dbReference type="EMBL" id="JH816130">
    <property type="protein sequence ID" value="EKC39074.1"/>
    <property type="molecule type" value="Genomic_DNA"/>
</dbReference>
<sequence>MSVSPARYTELLDFFINFAFIFRSLRQGQGELMLYPRRWCRHRRPELVKTFPFFPDYDKEHTVGVTGQQRMITPPTHLILPLRFSRVKLRKPLSSFSVK</sequence>
<gene>
    <name evidence="1" type="ORF">CGI_10018555</name>
</gene>
<organism evidence="1">
    <name type="scientific">Magallana gigas</name>
    <name type="common">Pacific oyster</name>
    <name type="synonym">Crassostrea gigas</name>
    <dbReference type="NCBI Taxonomy" id="29159"/>
    <lineage>
        <taxon>Eukaryota</taxon>
        <taxon>Metazoa</taxon>
        <taxon>Spiralia</taxon>
        <taxon>Lophotrochozoa</taxon>
        <taxon>Mollusca</taxon>
        <taxon>Bivalvia</taxon>
        <taxon>Autobranchia</taxon>
        <taxon>Pteriomorphia</taxon>
        <taxon>Ostreida</taxon>
        <taxon>Ostreoidea</taxon>
        <taxon>Ostreidae</taxon>
        <taxon>Magallana</taxon>
    </lineage>
</organism>
<dbReference type="HOGENOM" id="CLU_2322632_0_0_1"/>
<accession>K1R6E7</accession>
<name>K1R6E7_MAGGI</name>
<proteinExistence type="predicted"/>